<dbReference type="EMBL" id="AONQ01000022">
    <property type="protein sequence ID" value="EME70093.1"/>
    <property type="molecule type" value="Genomic_DNA"/>
</dbReference>
<proteinExistence type="inferred from homology"/>
<keyword evidence="2 12" id="KW-1003">Cell membrane</keyword>
<dbReference type="GO" id="GO:0046872">
    <property type="term" value="F:metal ion binding"/>
    <property type="evidence" value="ECO:0007669"/>
    <property type="project" value="UniProtKB-KW"/>
</dbReference>
<comment type="activity regulation">
    <text evidence="12">Na(+) is not transported, but it plays an essential structural role and its presence is essential for fluoride channel function.</text>
</comment>
<keyword evidence="3" id="KW-0997">Cell inner membrane</keyword>
<keyword evidence="12" id="KW-0479">Metal-binding</keyword>
<feature type="transmembrane region" description="Helical" evidence="12">
    <location>
        <begin position="69"/>
        <end position="93"/>
    </location>
</feature>
<dbReference type="NCBIfam" id="NF010802">
    <property type="entry name" value="PRK14206.1"/>
    <property type="match status" value="1"/>
</dbReference>
<evidence type="ECO:0000256" key="12">
    <source>
        <dbReference type="HAMAP-Rule" id="MF_00454"/>
    </source>
</evidence>
<protein>
    <recommendedName>
        <fullName evidence="12">Fluoride-specific ion channel FluC</fullName>
    </recommendedName>
</protein>
<keyword evidence="12" id="KW-0813">Transport</keyword>
<dbReference type="PANTHER" id="PTHR28259:SF1">
    <property type="entry name" value="FLUORIDE EXPORT PROTEIN 1-RELATED"/>
    <property type="match status" value="1"/>
</dbReference>
<keyword evidence="8 12" id="KW-0472">Membrane</keyword>
<comment type="caution">
    <text evidence="13">The sequence shown here is derived from an EMBL/GenBank/DDBJ whole genome shotgun (WGS) entry which is preliminary data.</text>
</comment>
<evidence type="ECO:0000256" key="2">
    <source>
        <dbReference type="ARBA" id="ARBA00022475"/>
    </source>
</evidence>
<feature type="binding site" evidence="12">
    <location>
        <position position="80"/>
    </location>
    <ligand>
        <name>Na(+)</name>
        <dbReference type="ChEBI" id="CHEBI:29101"/>
        <note>structural</note>
    </ligand>
</feature>
<evidence type="ECO:0000313" key="14">
    <source>
        <dbReference type="Proteomes" id="UP000011744"/>
    </source>
</evidence>
<dbReference type="Pfam" id="PF02537">
    <property type="entry name" value="CRCB"/>
    <property type="match status" value="1"/>
</dbReference>
<name>M3ABE8_9PROT</name>
<evidence type="ECO:0000256" key="4">
    <source>
        <dbReference type="ARBA" id="ARBA00022692"/>
    </source>
</evidence>
<dbReference type="GO" id="GO:0005886">
    <property type="term" value="C:plasma membrane"/>
    <property type="evidence" value="ECO:0007669"/>
    <property type="project" value="UniProtKB-SubCell"/>
</dbReference>
<accession>M3ABE8</accession>
<dbReference type="OrthoDB" id="9806299at2"/>
<dbReference type="PANTHER" id="PTHR28259">
    <property type="entry name" value="FLUORIDE EXPORT PROTEIN 1-RELATED"/>
    <property type="match status" value="1"/>
</dbReference>
<evidence type="ECO:0000256" key="5">
    <source>
        <dbReference type="ARBA" id="ARBA00022989"/>
    </source>
</evidence>
<comment type="catalytic activity">
    <reaction evidence="11">
        <text>fluoride(in) = fluoride(out)</text>
        <dbReference type="Rhea" id="RHEA:76159"/>
        <dbReference type="ChEBI" id="CHEBI:17051"/>
    </reaction>
    <physiologicalReaction direction="left-to-right" evidence="11">
        <dbReference type="Rhea" id="RHEA:76160"/>
    </physiologicalReaction>
</comment>
<organism evidence="13 14">
    <name type="scientific">Paramagnetospirillum caucaseum</name>
    <dbReference type="NCBI Taxonomy" id="1244869"/>
    <lineage>
        <taxon>Bacteria</taxon>
        <taxon>Pseudomonadati</taxon>
        <taxon>Pseudomonadota</taxon>
        <taxon>Alphaproteobacteria</taxon>
        <taxon>Rhodospirillales</taxon>
        <taxon>Magnetospirillaceae</taxon>
        <taxon>Paramagnetospirillum</taxon>
    </lineage>
</organism>
<evidence type="ECO:0000256" key="3">
    <source>
        <dbReference type="ARBA" id="ARBA00022519"/>
    </source>
</evidence>
<evidence type="ECO:0000256" key="8">
    <source>
        <dbReference type="ARBA" id="ARBA00023136"/>
    </source>
</evidence>
<dbReference type="GO" id="GO:0062054">
    <property type="term" value="F:fluoride channel activity"/>
    <property type="evidence" value="ECO:0007669"/>
    <property type="project" value="UniProtKB-UniRule"/>
</dbReference>
<dbReference type="InterPro" id="IPR003691">
    <property type="entry name" value="FluC"/>
</dbReference>
<dbReference type="AlphaFoldDB" id="M3ABE8"/>
<evidence type="ECO:0000256" key="6">
    <source>
        <dbReference type="ARBA" id="ARBA00023053"/>
    </source>
</evidence>
<comment type="function">
    <text evidence="12">Fluoride-specific ion channel. Important for reducing fluoride concentration in the cell, thus reducing its toxicity.</text>
</comment>
<comment type="similarity">
    <text evidence="10 12">Belongs to the fluoride channel Fluc/FEX (TC 1.A.43) family.</text>
</comment>
<dbReference type="STRING" id="1244869.H261_09814"/>
<feature type="transmembrane region" description="Helical" evidence="12">
    <location>
        <begin position="38"/>
        <end position="57"/>
    </location>
</feature>
<dbReference type="eggNOG" id="COG0239">
    <property type="taxonomic scope" value="Bacteria"/>
</dbReference>
<evidence type="ECO:0000256" key="11">
    <source>
        <dbReference type="ARBA" id="ARBA00035585"/>
    </source>
</evidence>
<keyword evidence="14" id="KW-1185">Reference proteome</keyword>
<evidence type="ECO:0000256" key="1">
    <source>
        <dbReference type="ARBA" id="ARBA00004651"/>
    </source>
</evidence>
<dbReference type="NCBIfam" id="TIGR00494">
    <property type="entry name" value="crcB"/>
    <property type="match status" value="1"/>
</dbReference>
<dbReference type="PATRIC" id="fig|1244869.3.peg.1984"/>
<keyword evidence="6 12" id="KW-0915">Sodium</keyword>
<feature type="transmembrane region" description="Helical" evidence="12">
    <location>
        <begin position="105"/>
        <end position="126"/>
    </location>
</feature>
<keyword evidence="4 12" id="KW-0812">Transmembrane</keyword>
<sequence length="128" mass="13225">MLTYALVALGSAIGGTLRYWLAAVVSASGAGTFPWGTLVVNVSGSAAIGLFATLTAADGRLYVPSEWRTFFMVGICGGYTTFSSFSLQTLALAQDGEWLAAGMNVMGSVALCLVAVWLGHAAALILNR</sequence>
<keyword evidence="7 12" id="KW-0406">Ion transport</keyword>
<gene>
    <name evidence="12" type="primary">fluC</name>
    <name evidence="12" type="synonym">crcB</name>
    <name evidence="13" type="ORF">H261_09814</name>
</gene>
<dbReference type="HAMAP" id="MF_00454">
    <property type="entry name" value="FluC"/>
    <property type="match status" value="1"/>
</dbReference>
<keyword evidence="9 12" id="KW-0407">Ion channel</keyword>
<keyword evidence="5 12" id="KW-1133">Transmembrane helix</keyword>
<evidence type="ECO:0000256" key="7">
    <source>
        <dbReference type="ARBA" id="ARBA00023065"/>
    </source>
</evidence>
<evidence type="ECO:0000313" key="13">
    <source>
        <dbReference type="EMBL" id="EME70093.1"/>
    </source>
</evidence>
<dbReference type="RefSeq" id="WP_008616897.1">
    <property type="nucleotide sequence ID" value="NZ_AONQ01000022.1"/>
</dbReference>
<evidence type="ECO:0000256" key="10">
    <source>
        <dbReference type="ARBA" id="ARBA00035120"/>
    </source>
</evidence>
<dbReference type="GO" id="GO:0140114">
    <property type="term" value="P:cellular detoxification of fluoride"/>
    <property type="evidence" value="ECO:0007669"/>
    <property type="project" value="UniProtKB-UniRule"/>
</dbReference>
<feature type="binding site" evidence="12">
    <location>
        <position position="77"/>
    </location>
    <ligand>
        <name>Na(+)</name>
        <dbReference type="ChEBI" id="CHEBI:29101"/>
        <note>structural</note>
    </ligand>
</feature>
<comment type="subcellular location">
    <subcellularLocation>
        <location evidence="1 12">Cell membrane</location>
        <topology evidence="1 12">Multi-pass membrane protein</topology>
    </subcellularLocation>
</comment>
<evidence type="ECO:0000256" key="9">
    <source>
        <dbReference type="ARBA" id="ARBA00023303"/>
    </source>
</evidence>
<dbReference type="Proteomes" id="UP000011744">
    <property type="component" value="Unassembled WGS sequence"/>
</dbReference>
<reference evidence="13 14" key="1">
    <citation type="journal article" date="2014" name="Genome Announc.">
        <title>Draft Genome Sequence of Magnetospirillum sp. Strain SO-1, a Freshwater Magnetotactic Bacterium Isolated from the Ol'khovka River, Russia.</title>
        <authorList>
            <person name="Grouzdev D.S."/>
            <person name="Dziuba M.V."/>
            <person name="Sukhacheva M.S."/>
            <person name="Mardanov A.V."/>
            <person name="Beletskiy A.V."/>
            <person name="Kuznetsov B.B."/>
            <person name="Skryabin K.G."/>
        </authorList>
    </citation>
    <scope>NUCLEOTIDE SEQUENCE [LARGE SCALE GENOMIC DNA]</scope>
    <source>
        <strain evidence="13 14">SO-1</strain>
    </source>
</reference>